<evidence type="ECO:0000313" key="2">
    <source>
        <dbReference type="EMBL" id="CAD2168274.1"/>
    </source>
</evidence>
<feature type="signal peptide" evidence="1">
    <location>
        <begin position="1"/>
        <end position="20"/>
    </location>
</feature>
<name>A0A6V7V035_MELEN</name>
<proteinExistence type="predicted"/>
<protein>
    <submittedName>
        <fullName evidence="2">Uncharacterized protein</fullName>
    </submittedName>
</protein>
<organism evidence="2 3">
    <name type="scientific">Meloidogyne enterolobii</name>
    <name type="common">Root-knot nematode worm</name>
    <name type="synonym">Meloidogyne mayaguensis</name>
    <dbReference type="NCBI Taxonomy" id="390850"/>
    <lineage>
        <taxon>Eukaryota</taxon>
        <taxon>Metazoa</taxon>
        <taxon>Ecdysozoa</taxon>
        <taxon>Nematoda</taxon>
        <taxon>Chromadorea</taxon>
        <taxon>Rhabditida</taxon>
        <taxon>Tylenchina</taxon>
        <taxon>Tylenchomorpha</taxon>
        <taxon>Tylenchoidea</taxon>
        <taxon>Meloidogynidae</taxon>
        <taxon>Meloidogyninae</taxon>
        <taxon>Meloidogyne</taxon>
    </lineage>
</organism>
<reference evidence="2 3" key="1">
    <citation type="submission" date="2020-08" db="EMBL/GenBank/DDBJ databases">
        <authorList>
            <person name="Koutsovoulos G."/>
            <person name="Danchin GJ E."/>
        </authorList>
    </citation>
    <scope>NUCLEOTIDE SEQUENCE [LARGE SCALE GENOMIC DNA]</scope>
</reference>
<dbReference type="Proteomes" id="UP000580250">
    <property type="component" value="Unassembled WGS sequence"/>
</dbReference>
<accession>A0A6V7V035</accession>
<dbReference type="EMBL" id="CAJEWN010000138">
    <property type="protein sequence ID" value="CAD2168274.1"/>
    <property type="molecule type" value="Genomic_DNA"/>
</dbReference>
<feature type="chain" id="PRO_5027921060" evidence="1">
    <location>
        <begin position="21"/>
        <end position="53"/>
    </location>
</feature>
<comment type="caution">
    <text evidence="2">The sequence shown here is derived from an EMBL/GenBank/DDBJ whole genome shotgun (WGS) entry which is preliminary data.</text>
</comment>
<gene>
    <name evidence="2" type="ORF">MENT_LOCUS19626</name>
</gene>
<dbReference type="AlphaFoldDB" id="A0A6V7V035"/>
<sequence length="53" mass="5666">MLNYLVKLLIFLSIGMNVFANSHRANENLMDGLCCGCGGSCPGGLFEDNLLGE</sequence>
<keyword evidence="1" id="KW-0732">Signal</keyword>
<evidence type="ECO:0000313" key="3">
    <source>
        <dbReference type="Proteomes" id="UP000580250"/>
    </source>
</evidence>
<evidence type="ECO:0000256" key="1">
    <source>
        <dbReference type="SAM" id="SignalP"/>
    </source>
</evidence>